<evidence type="ECO:0000256" key="5">
    <source>
        <dbReference type="ARBA" id="ARBA00022618"/>
    </source>
</evidence>
<evidence type="ECO:0000256" key="7">
    <source>
        <dbReference type="ARBA" id="ARBA00022908"/>
    </source>
</evidence>
<dbReference type="HAMAP" id="MF_01807">
    <property type="entry name" value="Recomb_XerD"/>
    <property type="match status" value="1"/>
</dbReference>
<dbReference type="HAMAP" id="MF_01808">
    <property type="entry name" value="Recomb_XerC_XerD"/>
    <property type="match status" value="1"/>
</dbReference>
<dbReference type="PROSITE" id="PS51900">
    <property type="entry name" value="CB"/>
    <property type="match status" value="1"/>
</dbReference>
<dbReference type="PANTHER" id="PTHR30349:SF81">
    <property type="entry name" value="TYROSINE RECOMBINASE XERC"/>
    <property type="match status" value="1"/>
</dbReference>
<comment type="subunit">
    <text evidence="11">Forms a cyclic heterotetrameric complex composed of two molecules of XerC and two molecules of XerD.</text>
</comment>
<evidence type="ECO:0000313" key="14">
    <source>
        <dbReference type="EMBL" id="SCY66463.1"/>
    </source>
</evidence>
<dbReference type="InterPro" id="IPR013762">
    <property type="entry name" value="Integrase-like_cat_sf"/>
</dbReference>
<sequence>MPPLLNQHIDQFITHLRVERGLADLSVEAYASDLSRYADFLEENGMQEATEDDTYAILKHMIGLRGEGLGARSRARHLVSIRSFYRFLAEEKVLASDPSSLIEFPKTGLKLPDTLSIPEVEKLLDAPETTTARGMRDAAMIELLYAAGLRVSELIHLTLNDINLEAGFVRVFGKGAKERVVPMGQYAMDKLRTYLTTARPLLLKHHTSSTLFVARAGKPMTRQGFWKLLNKYTALAGLTGRISPHTLRHSFATHLLMGGADLRVVQVMLGHTDISTTQIYTHITGDHLRTMHRTCHPRG</sequence>
<protein>
    <recommendedName>
        <fullName evidence="3 11">Tyrosine recombinase XerD</fullName>
    </recommendedName>
</protein>
<dbReference type="GO" id="GO:0006313">
    <property type="term" value="P:DNA transposition"/>
    <property type="evidence" value="ECO:0007669"/>
    <property type="project" value="UniProtKB-UniRule"/>
</dbReference>
<dbReference type="Pfam" id="PF00589">
    <property type="entry name" value="Phage_integrase"/>
    <property type="match status" value="1"/>
</dbReference>
<feature type="domain" description="Tyr recombinase" evidence="12">
    <location>
        <begin position="110"/>
        <end position="293"/>
    </location>
</feature>
<dbReference type="EMBL" id="FMUX01000015">
    <property type="protein sequence ID" value="SCY66463.1"/>
    <property type="molecule type" value="Genomic_DNA"/>
</dbReference>
<comment type="similarity">
    <text evidence="2 11">Belongs to the 'phage' integrase family. XerD subfamily.</text>
</comment>
<accession>A0A1G5HRS7</accession>
<keyword evidence="6 11" id="KW-0159">Chromosome partition</keyword>
<feature type="active site" evidence="11">
    <location>
        <position position="271"/>
    </location>
</feature>
<dbReference type="STRING" id="419481.SAMN05216233_11599"/>
<dbReference type="GO" id="GO:0003677">
    <property type="term" value="F:DNA binding"/>
    <property type="evidence" value="ECO:0007669"/>
    <property type="project" value="UniProtKB-UniRule"/>
</dbReference>
<dbReference type="OrthoDB" id="9801717at2"/>
<dbReference type="InterPro" id="IPR011010">
    <property type="entry name" value="DNA_brk_join_enz"/>
</dbReference>
<gene>
    <name evidence="11" type="primary">xerD</name>
    <name evidence="14" type="ORF">SAMN05216233_11599</name>
</gene>
<dbReference type="InterPro" id="IPR004107">
    <property type="entry name" value="Integrase_SAM-like_N"/>
</dbReference>
<keyword evidence="5 11" id="KW-0132">Cell division</keyword>
<keyword evidence="9 11" id="KW-0233">DNA recombination</keyword>
<dbReference type="InterPro" id="IPR023009">
    <property type="entry name" value="Tyrosine_recombinase_XerC/XerD"/>
</dbReference>
<evidence type="ECO:0000256" key="1">
    <source>
        <dbReference type="ARBA" id="ARBA00004496"/>
    </source>
</evidence>
<dbReference type="NCBIfam" id="NF001399">
    <property type="entry name" value="PRK00283.1"/>
    <property type="match status" value="1"/>
</dbReference>
<feature type="active site" description="O-(3'-phospho-DNA)-tyrosine intermediate" evidence="11">
    <location>
        <position position="280"/>
    </location>
</feature>
<dbReference type="GO" id="GO:0007059">
    <property type="term" value="P:chromosome segregation"/>
    <property type="evidence" value="ECO:0007669"/>
    <property type="project" value="UniProtKB-UniRule"/>
</dbReference>
<name>A0A1G5HRS7_9BACT</name>
<evidence type="ECO:0000256" key="4">
    <source>
        <dbReference type="ARBA" id="ARBA00022490"/>
    </source>
</evidence>
<dbReference type="RefSeq" id="WP_092212821.1">
    <property type="nucleotide sequence ID" value="NZ_FMUX01000015.1"/>
</dbReference>
<keyword evidence="15" id="KW-1185">Reference proteome</keyword>
<dbReference type="CDD" id="cd00798">
    <property type="entry name" value="INT_XerDC_C"/>
    <property type="match status" value="1"/>
</dbReference>
<keyword evidence="8 11" id="KW-0238">DNA-binding</keyword>
<evidence type="ECO:0000256" key="9">
    <source>
        <dbReference type="ARBA" id="ARBA00023172"/>
    </source>
</evidence>
<evidence type="ECO:0000256" key="10">
    <source>
        <dbReference type="ARBA" id="ARBA00023306"/>
    </source>
</evidence>
<reference evidence="14 15" key="1">
    <citation type="submission" date="2016-10" db="EMBL/GenBank/DDBJ databases">
        <authorList>
            <person name="de Groot N.N."/>
        </authorList>
    </citation>
    <scope>NUCLEOTIDE SEQUENCE [LARGE SCALE GENOMIC DNA]</scope>
    <source>
        <strain evidence="14 15">AA1</strain>
    </source>
</reference>
<dbReference type="InterPro" id="IPR011932">
    <property type="entry name" value="Recomb_XerD"/>
</dbReference>
<dbReference type="Proteomes" id="UP000198870">
    <property type="component" value="Unassembled WGS sequence"/>
</dbReference>
<evidence type="ECO:0000256" key="6">
    <source>
        <dbReference type="ARBA" id="ARBA00022829"/>
    </source>
</evidence>
<dbReference type="InterPro" id="IPR010998">
    <property type="entry name" value="Integrase_recombinase_N"/>
</dbReference>
<evidence type="ECO:0000256" key="3">
    <source>
        <dbReference type="ARBA" id="ARBA00015810"/>
    </source>
</evidence>
<dbReference type="SUPFAM" id="SSF56349">
    <property type="entry name" value="DNA breaking-rejoining enzymes"/>
    <property type="match status" value="1"/>
</dbReference>
<dbReference type="InterPro" id="IPR002104">
    <property type="entry name" value="Integrase_catalytic"/>
</dbReference>
<evidence type="ECO:0000259" key="13">
    <source>
        <dbReference type="PROSITE" id="PS51900"/>
    </source>
</evidence>
<dbReference type="Gene3D" id="1.10.443.10">
    <property type="entry name" value="Intergrase catalytic core"/>
    <property type="match status" value="1"/>
</dbReference>
<dbReference type="NCBIfam" id="TIGR02225">
    <property type="entry name" value="recomb_XerD"/>
    <property type="match status" value="1"/>
</dbReference>
<comment type="function">
    <text evidence="11">Site-specific tyrosine recombinase, which acts by catalyzing the cutting and rejoining of the recombining DNA molecules. The XerC-XerD complex is essential to convert dimers of the bacterial chromosome into monomers to permit their segregation at cell division. It also contributes to the segregational stability of plasmids.</text>
</comment>
<dbReference type="SUPFAM" id="SSF47823">
    <property type="entry name" value="lambda integrase-like, N-terminal domain"/>
    <property type="match status" value="1"/>
</dbReference>
<dbReference type="PANTHER" id="PTHR30349">
    <property type="entry name" value="PHAGE INTEGRASE-RELATED"/>
    <property type="match status" value="1"/>
</dbReference>
<evidence type="ECO:0000256" key="8">
    <source>
        <dbReference type="ARBA" id="ARBA00023125"/>
    </source>
</evidence>
<evidence type="ECO:0000256" key="2">
    <source>
        <dbReference type="ARBA" id="ARBA00010450"/>
    </source>
</evidence>
<dbReference type="Gene3D" id="1.10.150.130">
    <property type="match status" value="1"/>
</dbReference>
<evidence type="ECO:0000256" key="11">
    <source>
        <dbReference type="HAMAP-Rule" id="MF_01807"/>
    </source>
</evidence>
<dbReference type="InterPro" id="IPR050090">
    <property type="entry name" value="Tyrosine_recombinase_XerCD"/>
</dbReference>
<keyword evidence="4 11" id="KW-0963">Cytoplasm</keyword>
<feature type="active site" evidence="11">
    <location>
        <position position="245"/>
    </location>
</feature>
<feature type="active site" evidence="11">
    <location>
        <position position="174"/>
    </location>
</feature>
<dbReference type="Pfam" id="PF02899">
    <property type="entry name" value="Phage_int_SAM_1"/>
    <property type="match status" value="1"/>
</dbReference>
<dbReference type="GO" id="GO:0009037">
    <property type="term" value="F:tyrosine-based site-specific recombinase activity"/>
    <property type="evidence" value="ECO:0007669"/>
    <property type="project" value="UniProtKB-UniRule"/>
</dbReference>
<dbReference type="GO" id="GO:0005737">
    <property type="term" value="C:cytoplasm"/>
    <property type="evidence" value="ECO:0007669"/>
    <property type="project" value="UniProtKB-SubCell"/>
</dbReference>
<evidence type="ECO:0000313" key="15">
    <source>
        <dbReference type="Proteomes" id="UP000198870"/>
    </source>
</evidence>
<organism evidence="14 15">
    <name type="scientific">Desulfoluna spongiiphila</name>
    <dbReference type="NCBI Taxonomy" id="419481"/>
    <lineage>
        <taxon>Bacteria</taxon>
        <taxon>Pseudomonadati</taxon>
        <taxon>Thermodesulfobacteriota</taxon>
        <taxon>Desulfobacteria</taxon>
        <taxon>Desulfobacterales</taxon>
        <taxon>Desulfolunaceae</taxon>
        <taxon>Desulfoluna</taxon>
    </lineage>
</organism>
<keyword evidence="10 11" id="KW-0131">Cell cycle</keyword>
<dbReference type="InterPro" id="IPR044068">
    <property type="entry name" value="CB"/>
</dbReference>
<dbReference type="PROSITE" id="PS51898">
    <property type="entry name" value="TYR_RECOMBINASE"/>
    <property type="match status" value="1"/>
</dbReference>
<keyword evidence="7 11" id="KW-0229">DNA integration</keyword>
<dbReference type="AlphaFoldDB" id="A0A1G5HRS7"/>
<comment type="subcellular location">
    <subcellularLocation>
        <location evidence="1 11">Cytoplasm</location>
    </subcellularLocation>
</comment>
<feature type="active site" evidence="11">
    <location>
        <position position="150"/>
    </location>
</feature>
<feature type="active site" evidence="11">
    <location>
        <position position="248"/>
    </location>
</feature>
<evidence type="ECO:0000259" key="12">
    <source>
        <dbReference type="PROSITE" id="PS51898"/>
    </source>
</evidence>
<proteinExistence type="inferred from homology"/>
<dbReference type="GO" id="GO:0051301">
    <property type="term" value="P:cell division"/>
    <property type="evidence" value="ECO:0007669"/>
    <property type="project" value="UniProtKB-KW"/>
</dbReference>
<feature type="domain" description="Core-binding (CB)" evidence="13">
    <location>
        <begin position="3"/>
        <end position="89"/>
    </location>
</feature>